<dbReference type="SUPFAM" id="SSF46894">
    <property type="entry name" value="C-terminal effector domain of the bipartite response regulators"/>
    <property type="match status" value="1"/>
</dbReference>
<evidence type="ECO:0000256" key="1">
    <source>
        <dbReference type="ARBA" id="ARBA00023015"/>
    </source>
</evidence>
<dbReference type="PRINTS" id="PR00038">
    <property type="entry name" value="HTHLUXR"/>
</dbReference>
<protein>
    <submittedName>
        <fullName evidence="6">ATP-dependent transcriptional regulator, MalT-like, LuxR family</fullName>
    </submittedName>
</protein>
<dbReference type="InterPro" id="IPR041617">
    <property type="entry name" value="TPR_MalT"/>
</dbReference>
<dbReference type="GO" id="GO:0006355">
    <property type="term" value="P:regulation of DNA-templated transcription"/>
    <property type="evidence" value="ECO:0007669"/>
    <property type="project" value="InterPro"/>
</dbReference>
<accession>C8X673</accession>
<evidence type="ECO:0000313" key="7">
    <source>
        <dbReference type="Proteomes" id="UP000002218"/>
    </source>
</evidence>
<evidence type="ECO:0000313" key="6">
    <source>
        <dbReference type="EMBL" id="ACV76844.1"/>
    </source>
</evidence>
<dbReference type="InterPro" id="IPR027417">
    <property type="entry name" value="P-loop_NTPase"/>
</dbReference>
<dbReference type="SUPFAM" id="SSF48452">
    <property type="entry name" value="TPR-like"/>
    <property type="match status" value="2"/>
</dbReference>
<proteinExistence type="predicted"/>
<dbReference type="Gene3D" id="1.25.40.10">
    <property type="entry name" value="Tetratricopeptide repeat domain"/>
    <property type="match status" value="1"/>
</dbReference>
<dbReference type="Pfam" id="PF25873">
    <property type="entry name" value="WHD_MalT"/>
    <property type="match status" value="1"/>
</dbReference>
<dbReference type="PANTHER" id="PTHR44688">
    <property type="entry name" value="DNA-BINDING TRANSCRIPTIONAL ACTIVATOR DEVR_DOSR"/>
    <property type="match status" value="1"/>
</dbReference>
<dbReference type="GO" id="GO:0003677">
    <property type="term" value="F:DNA binding"/>
    <property type="evidence" value="ECO:0007669"/>
    <property type="project" value="UniProtKB-KW"/>
</dbReference>
<keyword evidence="2" id="KW-0238">DNA-binding</keyword>
<name>C8X673_NAKMY</name>
<dbReference type="Gene3D" id="1.10.10.10">
    <property type="entry name" value="Winged helix-like DNA-binding domain superfamily/Winged helix DNA-binding domain"/>
    <property type="match status" value="1"/>
</dbReference>
<dbReference type="InterPro" id="IPR000792">
    <property type="entry name" value="Tscrpt_reg_LuxR_C"/>
</dbReference>
<dbReference type="PROSITE" id="PS50043">
    <property type="entry name" value="HTH_LUXR_2"/>
    <property type="match status" value="1"/>
</dbReference>
<dbReference type="SMART" id="SM00421">
    <property type="entry name" value="HTH_LUXR"/>
    <property type="match status" value="1"/>
</dbReference>
<sequence length="1003" mass="108554">MRSPILHTKLYAARVRGRTVPRPRLTEHLTDFLSGGRLLLISAPAGFGKTTTLAQWVQTLSADAATGDRTGTGPAPGQDTGSRGPGDPAVAQTTNPPAVVAWLSLDPADNEPGRFCAYVLTAFQHASPGLGADQLHRLEQQAPATTAADATPMIAELLNDIADLPHDVVLVLEDYHLVESPDVHDQLAYLLEHAPPQLHVAVSTRVDPPLPLARMRVRGELTEIRAADLRFTAAEADTYLNGLMQLGLTQPQVTALGSRAEGWIAALQLAALSMQGRDDVAAFIADFTGDDRYIVDYLAEEVLARQPEQTRRFLLHTAVLDRLTGALCDALTGRDDGRRTLEQLERANMFLVALDNQRRWYRYHHLFADVLRARLLDQQPTLIPQLHLAASRWYADDQQPEDAIRHALAGSHMDLAADLIEQAIEQSLRERTEATMRGWLKQLPPDVVAARPALGIALAGATLATGETAGVAQLLNQAEQRLNAPGDAHADTTGRLPGWVEVYRSGLAQAQHDTRGTLTHARLALQRLDAGDSTGRAAASALVGLASWATGNLQGAHEAYTAAQSAFKATGYLTDVLGCAVVLADIRKTQGRLQSALDTHLEALQYVTTKLHAAEPTQTPPRQGPADTGAAELTGLRGIVDTYIGIADIHRERGNPTEATRLLRLAESAGESAGLPQAQYRRHVVQAQIARADGDLETADQLLQNAQRLYVADFHPDVIPVAATRARLWVAQGRLDGVFAWARGRALALSDEPAFTTEYEHLTLVRAHLAHLSADLSAHLRHHHAADGHPAGDPNRAPGVDQVLGFLDRLLTHAEAGGRTGTVIDALIQRAIALRLAAGSRGNRPGQGTDESLRTFHRALDLAEPQGYARTFLDEGSVVTDLLRDALRAGLNSEYVTALLNQQPHSTTPDLTGTVAPTDAGPQTDRRMEVVVERLSQRELDVLRLLATDLSGPDIARHLVVSLNTIRTHTKNLYAKLGVTNRRAAVRRAEELHLLQGTVPRRA</sequence>
<dbReference type="eggNOG" id="COG2909">
    <property type="taxonomic scope" value="Bacteria"/>
</dbReference>
<dbReference type="Proteomes" id="UP000002218">
    <property type="component" value="Chromosome"/>
</dbReference>
<evidence type="ECO:0000259" key="5">
    <source>
        <dbReference type="PROSITE" id="PS50043"/>
    </source>
</evidence>
<feature type="region of interest" description="Disordered" evidence="4">
    <location>
        <begin position="64"/>
        <end position="93"/>
    </location>
</feature>
<dbReference type="InterPro" id="IPR059106">
    <property type="entry name" value="WHD_MalT"/>
</dbReference>
<dbReference type="STRING" id="479431.Namu_0423"/>
<evidence type="ECO:0000256" key="2">
    <source>
        <dbReference type="ARBA" id="ARBA00023125"/>
    </source>
</evidence>
<dbReference type="Pfam" id="PF17874">
    <property type="entry name" value="TPR_MalT"/>
    <property type="match status" value="1"/>
</dbReference>
<dbReference type="InterPro" id="IPR036388">
    <property type="entry name" value="WH-like_DNA-bd_sf"/>
</dbReference>
<organism evidence="6 7">
    <name type="scientific">Nakamurella multipartita (strain ATCC 700099 / DSM 44233 / CIP 104796 / JCM 9543 / NBRC 105858 / Y-104)</name>
    <name type="common">Microsphaera multipartita</name>
    <dbReference type="NCBI Taxonomy" id="479431"/>
    <lineage>
        <taxon>Bacteria</taxon>
        <taxon>Bacillati</taxon>
        <taxon>Actinomycetota</taxon>
        <taxon>Actinomycetes</taxon>
        <taxon>Nakamurellales</taxon>
        <taxon>Nakamurellaceae</taxon>
        <taxon>Nakamurella</taxon>
    </lineage>
</organism>
<feature type="domain" description="HTH luxR-type" evidence="5">
    <location>
        <begin position="928"/>
        <end position="993"/>
    </location>
</feature>
<keyword evidence="3" id="KW-0804">Transcription</keyword>
<dbReference type="CDD" id="cd06170">
    <property type="entry name" value="LuxR_C_like"/>
    <property type="match status" value="1"/>
</dbReference>
<dbReference type="SUPFAM" id="SSF52540">
    <property type="entry name" value="P-loop containing nucleoside triphosphate hydrolases"/>
    <property type="match status" value="1"/>
</dbReference>
<dbReference type="InParanoid" id="C8X673"/>
<dbReference type="Pfam" id="PF00196">
    <property type="entry name" value="GerE"/>
    <property type="match status" value="1"/>
</dbReference>
<dbReference type="HOGENOM" id="CLU_006325_2_0_11"/>
<evidence type="ECO:0000256" key="4">
    <source>
        <dbReference type="SAM" id="MobiDB-lite"/>
    </source>
</evidence>
<dbReference type="InterPro" id="IPR011990">
    <property type="entry name" value="TPR-like_helical_dom_sf"/>
</dbReference>
<dbReference type="AlphaFoldDB" id="C8X673"/>
<dbReference type="InterPro" id="IPR016032">
    <property type="entry name" value="Sig_transdc_resp-reg_C-effctor"/>
</dbReference>
<dbReference type="EMBL" id="CP001737">
    <property type="protein sequence ID" value="ACV76844.1"/>
    <property type="molecule type" value="Genomic_DNA"/>
</dbReference>
<reference evidence="6 7" key="2">
    <citation type="journal article" date="2010" name="Stand. Genomic Sci.">
        <title>Complete genome sequence of Nakamurella multipartita type strain (Y-104).</title>
        <authorList>
            <person name="Tice H."/>
            <person name="Mayilraj S."/>
            <person name="Sims D."/>
            <person name="Lapidus A."/>
            <person name="Nolan M."/>
            <person name="Lucas S."/>
            <person name="Glavina Del Rio T."/>
            <person name="Copeland A."/>
            <person name="Cheng J.F."/>
            <person name="Meincke L."/>
            <person name="Bruce D."/>
            <person name="Goodwin L."/>
            <person name="Pitluck S."/>
            <person name="Ivanova N."/>
            <person name="Mavromatis K."/>
            <person name="Ovchinnikova G."/>
            <person name="Pati A."/>
            <person name="Chen A."/>
            <person name="Palaniappan K."/>
            <person name="Land M."/>
            <person name="Hauser L."/>
            <person name="Chang Y.J."/>
            <person name="Jeffries C.D."/>
            <person name="Detter J.C."/>
            <person name="Brettin T."/>
            <person name="Rohde M."/>
            <person name="Goker M."/>
            <person name="Bristow J."/>
            <person name="Eisen J.A."/>
            <person name="Markowitz V."/>
            <person name="Hugenholtz P."/>
            <person name="Kyrpides N.C."/>
            <person name="Klenk H.P."/>
            <person name="Chen F."/>
        </authorList>
    </citation>
    <scope>NUCLEOTIDE SEQUENCE [LARGE SCALE GENOMIC DNA]</scope>
    <source>
        <strain evidence="7">ATCC 700099 / DSM 44233 / CIP 104796 / JCM 9543 / NBRC 105858 / Y-104</strain>
    </source>
</reference>
<dbReference type="KEGG" id="nml:Namu_0423"/>
<gene>
    <name evidence="6" type="ordered locus">Namu_0423</name>
</gene>
<evidence type="ECO:0000256" key="3">
    <source>
        <dbReference type="ARBA" id="ARBA00023163"/>
    </source>
</evidence>
<dbReference type="PANTHER" id="PTHR44688:SF16">
    <property type="entry name" value="DNA-BINDING TRANSCRIPTIONAL ACTIVATOR DEVR_DOSR"/>
    <property type="match status" value="1"/>
</dbReference>
<reference evidence="7" key="1">
    <citation type="submission" date="2009-09" db="EMBL/GenBank/DDBJ databases">
        <title>The complete genome of Nakamurella multipartita DSM 44233.</title>
        <authorList>
            <consortium name="US DOE Joint Genome Institute (JGI-PGF)"/>
            <person name="Lucas S."/>
            <person name="Copeland A."/>
            <person name="Lapidus A."/>
            <person name="Glavina del Rio T."/>
            <person name="Dalin E."/>
            <person name="Tice H."/>
            <person name="Bruce D."/>
            <person name="Goodwin L."/>
            <person name="Pitluck S."/>
            <person name="Kyrpides N."/>
            <person name="Mavromatis K."/>
            <person name="Ivanova N."/>
            <person name="Ovchinnikova G."/>
            <person name="Sims D."/>
            <person name="Meincke L."/>
            <person name="Brettin T."/>
            <person name="Detter J.C."/>
            <person name="Han C."/>
            <person name="Larimer F."/>
            <person name="Land M."/>
            <person name="Hauser L."/>
            <person name="Markowitz V."/>
            <person name="Cheng J.-F."/>
            <person name="Hugenholtz P."/>
            <person name="Woyke T."/>
            <person name="Wu D."/>
            <person name="Klenk H.-P."/>
            <person name="Eisen J.A."/>
        </authorList>
    </citation>
    <scope>NUCLEOTIDE SEQUENCE [LARGE SCALE GENOMIC DNA]</scope>
    <source>
        <strain evidence="7">ATCC 700099 / DSM 44233 / CIP 104796 / JCM 9543 / NBRC 105858 / Y-104</strain>
    </source>
</reference>
<keyword evidence="1" id="KW-0805">Transcription regulation</keyword>
<dbReference type="OrthoDB" id="134985at2"/>
<keyword evidence="7" id="KW-1185">Reference proteome</keyword>